<dbReference type="Gene3D" id="1.10.510.10">
    <property type="entry name" value="Transferase(Phosphotransferase) domain 1"/>
    <property type="match status" value="2"/>
</dbReference>
<reference evidence="9" key="1">
    <citation type="submission" date="2021-02" db="EMBL/GenBank/DDBJ databases">
        <authorList>
            <person name="Nowell W R."/>
        </authorList>
    </citation>
    <scope>NUCLEOTIDE SEQUENCE</scope>
</reference>
<comment type="caution">
    <text evidence="9">The sequence shown here is derived from an EMBL/GenBank/DDBJ whole genome shotgun (WGS) entry which is preliminary data.</text>
</comment>
<dbReference type="PROSITE" id="PS00108">
    <property type="entry name" value="PROTEIN_KINASE_ST"/>
    <property type="match status" value="1"/>
</dbReference>
<keyword evidence="4 5" id="KW-0067">ATP-binding</keyword>
<name>A0A821B869_9BILA</name>
<dbReference type="InterPro" id="IPR000719">
    <property type="entry name" value="Prot_kinase_dom"/>
</dbReference>
<evidence type="ECO:0000313" key="10">
    <source>
        <dbReference type="Proteomes" id="UP000663848"/>
    </source>
</evidence>
<dbReference type="PROSITE" id="PS50081">
    <property type="entry name" value="ZF_DAG_PE_2"/>
    <property type="match status" value="1"/>
</dbReference>
<dbReference type="InterPro" id="IPR002219">
    <property type="entry name" value="PKC_DAG/PE"/>
</dbReference>
<dbReference type="GO" id="GO:0005829">
    <property type="term" value="C:cytosol"/>
    <property type="evidence" value="ECO:0007669"/>
    <property type="project" value="TreeGrafter"/>
</dbReference>
<dbReference type="InterPro" id="IPR046349">
    <property type="entry name" value="C1-like_sf"/>
</dbReference>
<feature type="binding site" evidence="5">
    <location>
        <position position="440"/>
    </location>
    <ligand>
        <name>ATP</name>
        <dbReference type="ChEBI" id="CHEBI:30616"/>
    </ligand>
</feature>
<dbReference type="PANTHER" id="PTHR22968:SF15">
    <property type="entry name" value="SERINE_THREONINE-PROTEIN KINASE DKF-1"/>
    <property type="match status" value="1"/>
</dbReference>
<dbReference type="GO" id="GO:0005524">
    <property type="term" value="F:ATP binding"/>
    <property type="evidence" value="ECO:0007669"/>
    <property type="project" value="UniProtKB-UniRule"/>
</dbReference>
<gene>
    <name evidence="8" type="ORF">GRG538_LOCUS16062</name>
    <name evidence="9" type="ORF">QYT958_LOCUS10947</name>
</gene>
<dbReference type="SUPFAM" id="SSF56112">
    <property type="entry name" value="Protein kinase-like (PK-like)"/>
    <property type="match status" value="2"/>
</dbReference>
<proteinExistence type="predicted"/>
<dbReference type="GO" id="GO:0004674">
    <property type="term" value="F:protein serine/threonine kinase activity"/>
    <property type="evidence" value="ECO:0007669"/>
    <property type="project" value="UniProtKB-KW"/>
</dbReference>
<keyword evidence="1" id="KW-0479">Metal-binding</keyword>
<feature type="domain" description="Phorbol-ester/DAG-type" evidence="7">
    <location>
        <begin position="120"/>
        <end position="170"/>
    </location>
</feature>
<dbReference type="GO" id="GO:0035556">
    <property type="term" value="P:intracellular signal transduction"/>
    <property type="evidence" value="ECO:0007669"/>
    <property type="project" value="TreeGrafter"/>
</dbReference>
<sequence length="785" mass="89427">MASPSNISAPSMHSVTTYPSFRADKISVILKFGFQQRRIEYPINDVCNSIIKRLYEDAESWLRILATSYKNEYFTGSFTIYLFRILVTEFTMVPVMQPSDIEQNSIIEIVLAPAETSRNAHDLYRSQLNKPTNCSKCSRFIVGLYKQGFRCRKCRMTFHQDCASFLLDDCPVQTNFDIPQRERKPSSSVSPLRFRYPSVIDSGCKQANEPIEAVPIFRLSIGGPLDIARSTLPNAIIDKGIFPACIRGTHFCQRYLFCLTTNVLSISPNLSADNVSKQELSSAGDADTVLQLVDISNLVLTHLMPDRDDVFEIHLQNNMVLSVGKRTDTDGLQMETAQFYSSIRYTRETLITTTASLSPSVESASVAPSATEVVSNKKPDTLPLLSERKSIYAKTPFGEGNERKDLHEFYRLTNEKLGEGAFGRVMKGYRKSTNHEVAVKIMEKANCSEQVIRQINGEITNLCKFNHPNILKLEAYFERDVDVCIVTERMETDLCSYITSTQTGCLDEDICRMLTYQVIVALRYLHGKECDLCSYITSTQTGCLDEDICRMLTYQVIVALRYLHGKECGHLDVKCDNILVTCLKAPHATNNKSVDKVKNPNQDFPLVKLADFGYSRIIGEHSFRKTHVGTRVYNAPEIYHSKEGYNRLADMWSVGIVLYAALSGTLPFDEKNSQRAEEIVRDKKTIFSGPQWKTVSNEAINLLSNHLLVVKLDSRMNPNDALFHSWFTDFKLYEDLREIERRTRSSMKAKGQESTSQPNWLTREREDLLWMEFQRMYAEKYSSNK</sequence>
<dbReference type="GO" id="GO:0008270">
    <property type="term" value="F:zinc ion binding"/>
    <property type="evidence" value="ECO:0007669"/>
    <property type="project" value="UniProtKB-KW"/>
</dbReference>
<dbReference type="Pfam" id="PF00069">
    <property type="entry name" value="Pkinase"/>
    <property type="match status" value="2"/>
</dbReference>
<dbReference type="EMBL" id="CAJOBR010001250">
    <property type="protein sequence ID" value="CAF4591688.1"/>
    <property type="molecule type" value="Genomic_DNA"/>
</dbReference>
<dbReference type="InterPro" id="IPR011009">
    <property type="entry name" value="Kinase-like_dom_sf"/>
</dbReference>
<dbReference type="PROSITE" id="PS00479">
    <property type="entry name" value="ZF_DAG_PE_1"/>
    <property type="match status" value="1"/>
</dbReference>
<dbReference type="GO" id="GO:0007200">
    <property type="term" value="P:phospholipase C-activating G protein-coupled receptor signaling pathway"/>
    <property type="evidence" value="ECO:0007669"/>
    <property type="project" value="TreeGrafter"/>
</dbReference>
<dbReference type="AlphaFoldDB" id="A0A821B869"/>
<evidence type="ECO:0000256" key="4">
    <source>
        <dbReference type="ARBA" id="ARBA00022840"/>
    </source>
</evidence>
<dbReference type="CDD" id="cd00029">
    <property type="entry name" value="C1"/>
    <property type="match status" value="1"/>
</dbReference>
<dbReference type="EMBL" id="CAJNYT010002561">
    <property type="protein sequence ID" value="CAF3476863.1"/>
    <property type="molecule type" value="Genomic_DNA"/>
</dbReference>
<evidence type="ECO:0000313" key="9">
    <source>
        <dbReference type="EMBL" id="CAF4591688.1"/>
    </source>
</evidence>
<dbReference type="PROSITE" id="PS50011">
    <property type="entry name" value="PROTEIN_KINASE_DOM"/>
    <property type="match status" value="1"/>
</dbReference>
<accession>A0A821B869</accession>
<dbReference type="SMART" id="SM00109">
    <property type="entry name" value="C1"/>
    <property type="match status" value="1"/>
</dbReference>
<evidence type="ECO:0000256" key="1">
    <source>
        <dbReference type="ARBA" id="ARBA00022723"/>
    </source>
</evidence>
<organism evidence="9 10">
    <name type="scientific">Rotaria socialis</name>
    <dbReference type="NCBI Taxonomy" id="392032"/>
    <lineage>
        <taxon>Eukaryota</taxon>
        <taxon>Metazoa</taxon>
        <taxon>Spiralia</taxon>
        <taxon>Gnathifera</taxon>
        <taxon>Rotifera</taxon>
        <taxon>Eurotatoria</taxon>
        <taxon>Bdelloidea</taxon>
        <taxon>Philodinida</taxon>
        <taxon>Philodinidae</taxon>
        <taxon>Rotaria</taxon>
    </lineage>
</organism>
<dbReference type="PANTHER" id="PTHR22968">
    <property type="entry name" value="PROTEIN KINASE C, MU"/>
    <property type="match status" value="1"/>
</dbReference>
<dbReference type="InterPro" id="IPR008271">
    <property type="entry name" value="Ser/Thr_kinase_AS"/>
</dbReference>
<dbReference type="Pfam" id="PF00130">
    <property type="entry name" value="C1_1"/>
    <property type="match status" value="1"/>
</dbReference>
<evidence type="ECO:0000256" key="3">
    <source>
        <dbReference type="ARBA" id="ARBA00022833"/>
    </source>
</evidence>
<keyword evidence="3" id="KW-0862">Zinc</keyword>
<feature type="domain" description="Protein kinase" evidence="6">
    <location>
        <begin position="411"/>
        <end position="727"/>
    </location>
</feature>
<keyword evidence="2 5" id="KW-0547">Nucleotide-binding</keyword>
<evidence type="ECO:0000259" key="7">
    <source>
        <dbReference type="PROSITE" id="PS50081"/>
    </source>
</evidence>
<evidence type="ECO:0008006" key="11">
    <source>
        <dbReference type="Google" id="ProtNLM"/>
    </source>
</evidence>
<dbReference type="PROSITE" id="PS00107">
    <property type="entry name" value="PROTEIN_KINASE_ATP"/>
    <property type="match status" value="1"/>
</dbReference>
<dbReference type="SUPFAM" id="SSF57889">
    <property type="entry name" value="Cysteine-rich domain"/>
    <property type="match status" value="1"/>
</dbReference>
<dbReference type="Gene3D" id="3.30.60.20">
    <property type="match status" value="1"/>
</dbReference>
<evidence type="ECO:0000256" key="2">
    <source>
        <dbReference type="ARBA" id="ARBA00022741"/>
    </source>
</evidence>
<evidence type="ECO:0000313" key="8">
    <source>
        <dbReference type="EMBL" id="CAF3476863.1"/>
    </source>
</evidence>
<protein>
    <recommendedName>
        <fullName evidence="11">Protein kinase C</fullName>
    </recommendedName>
</protein>
<dbReference type="GO" id="GO:0016020">
    <property type="term" value="C:membrane"/>
    <property type="evidence" value="ECO:0007669"/>
    <property type="project" value="UniProtKB-SubCell"/>
</dbReference>
<dbReference type="Proteomes" id="UP000663848">
    <property type="component" value="Unassembled WGS sequence"/>
</dbReference>
<dbReference type="InterPro" id="IPR017441">
    <property type="entry name" value="Protein_kinase_ATP_BS"/>
</dbReference>
<dbReference type="SMART" id="SM00220">
    <property type="entry name" value="S_TKc"/>
    <property type="match status" value="1"/>
</dbReference>
<dbReference type="Proteomes" id="UP000663872">
    <property type="component" value="Unassembled WGS sequence"/>
</dbReference>
<evidence type="ECO:0000256" key="5">
    <source>
        <dbReference type="PROSITE-ProRule" id="PRU10141"/>
    </source>
</evidence>
<evidence type="ECO:0000259" key="6">
    <source>
        <dbReference type="PROSITE" id="PS50011"/>
    </source>
</evidence>